<comment type="caution">
    <text evidence="2">The sequence shown here is derived from an EMBL/GenBank/DDBJ whole genome shotgun (WGS) entry which is preliminary data.</text>
</comment>
<organism evidence="2 3">
    <name type="scientific">Agrocybe chaxingu</name>
    <dbReference type="NCBI Taxonomy" id="84603"/>
    <lineage>
        <taxon>Eukaryota</taxon>
        <taxon>Fungi</taxon>
        <taxon>Dikarya</taxon>
        <taxon>Basidiomycota</taxon>
        <taxon>Agaricomycotina</taxon>
        <taxon>Agaricomycetes</taxon>
        <taxon>Agaricomycetidae</taxon>
        <taxon>Agaricales</taxon>
        <taxon>Agaricineae</taxon>
        <taxon>Strophariaceae</taxon>
        <taxon>Agrocybe</taxon>
    </lineage>
</organism>
<feature type="compositionally biased region" description="Polar residues" evidence="1">
    <location>
        <begin position="48"/>
        <end position="64"/>
    </location>
</feature>
<dbReference type="AlphaFoldDB" id="A0A9W8N2H1"/>
<dbReference type="Proteomes" id="UP001148786">
    <property type="component" value="Unassembled WGS sequence"/>
</dbReference>
<feature type="region of interest" description="Disordered" evidence="1">
    <location>
        <begin position="1"/>
        <end position="64"/>
    </location>
</feature>
<evidence type="ECO:0000256" key="1">
    <source>
        <dbReference type="SAM" id="MobiDB-lite"/>
    </source>
</evidence>
<sequence>MPSVFQGAPKREATPEIQASIMPPQKRKNAEAEVDDPREATSTKKQKNQSSEARSEKVGSNSTKGILSLPSELWTETLKNLQAIGPLTRAPSDTPVLPETYLERTDTLRALSQVCVAYRRAFLPVLWESFTACCSARVSAKTKSGSFYKHNGEALLRKCAGFTANSELAGFVREAHVILTRYQAATLIPNFSAALGKLPNLHTLHVLHAHTAMTTALKTGFEGVTLPQIRTLIIPGNGHEILRSCPHVLTVRCTSEDGSKLITVIGKHCPDVQEMHGFCTEESYMKRMVKAAPNLRVFEISTYNPENVVQFLPRFKKINTVIIRTPRSREDKQAAALQACIRTVVKGLKDLPPSTEERRVRLWHDDWETRQSESGGFFTEVDLGQA</sequence>
<accession>A0A9W8N2H1</accession>
<evidence type="ECO:0000313" key="3">
    <source>
        <dbReference type="Proteomes" id="UP001148786"/>
    </source>
</evidence>
<feature type="compositionally biased region" description="Basic and acidic residues" evidence="1">
    <location>
        <begin position="28"/>
        <end position="42"/>
    </location>
</feature>
<reference evidence="2" key="1">
    <citation type="submission" date="2022-07" db="EMBL/GenBank/DDBJ databases">
        <title>Genome Sequence of Agrocybe chaxingu.</title>
        <authorList>
            <person name="Buettner E."/>
        </authorList>
    </citation>
    <scope>NUCLEOTIDE SEQUENCE</scope>
    <source>
        <strain evidence="2">MP-N11</strain>
    </source>
</reference>
<gene>
    <name evidence="2" type="ORF">NLJ89_g132</name>
</gene>
<protein>
    <recommendedName>
        <fullName evidence="4">F-box domain-containing protein</fullName>
    </recommendedName>
</protein>
<keyword evidence="3" id="KW-1185">Reference proteome</keyword>
<name>A0A9W8N2H1_9AGAR</name>
<evidence type="ECO:0008006" key="4">
    <source>
        <dbReference type="Google" id="ProtNLM"/>
    </source>
</evidence>
<evidence type="ECO:0000313" key="2">
    <source>
        <dbReference type="EMBL" id="KAJ3518012.1"/>
    </source>
</evidence>
<dbReference type="OrthoDB" id="3251070at2759"/>
<dbReference type="EMBL" id="JANKHO010000004">
    <property type="protein sequence ID" value="KAJ3518012.1"/>
    <property type="molecule type" value="Genomic_DNA"/>
</dbReference>
<proteinExistence type="predicted"/>